<evidence type="ECO:0000313" key="8">
    <source>
        <dbReference type="Proteomes" id="UP000036471"/>
    </source>
</evidence>
<dbReference type="Proteomes" id="UP000036471">
    <property type="component" value="Unassembled WGS sequence"/>
</dbReference>
<evidence type="ECO:0000313" key="6">
    <source>
        <dbReference type="EMBL" id="BCM84200.1"/>
    </source>
</evidence>
<evidence type="ECO:0000256" key="3">
    <source>
        <dbReference type="ARBA" id="ARBA00023163"/>
    </source>
</evidence>
<dbReference type="OrthoDB" id="5456285at2"/>
<dbReference type="Pfam" id="PF00072">
    <property type="entry name" value="Response_reg"/>
    <property type="match status" value="1"/>
</dbReference>
<keyword evidence="3" id="KW-0804">Transcription</keyword>
<dbReference type="Gene3D" id="3.40.50.2300">
    <property type="match status" value="1"/>
</dbReference>
<reference evidence="7 8" key="1">
    <citation type="submission" date="2014-11" db="EMBL/GenBank/DDBJ databases">
        <title>Comparative genomics of Methylobacterium species.</title>
        <authorList>
            <person name="Chaudhry V."/>
            <person name="Patil P.B."/>
        </authorList>
    </citation>
    <scope>NUCLEOTIDE SEQUENCE [LARGE SCALE GENOMIC DNA]</scope>
    <source>
        <strain evidence="7 8">SE3.6</strain>
    </source>
</reference>
<evidence type="ECO:0000313" key="7">
    <source>
        <dbReference type="EMBL" id="KMO18212.1"/>
    </source>
</evidence>
<evidence type="ECO:0000259" key="5">
    <source>
        <dbReference type="PROSITE" id="PS50110"/>
    </source>
</evidence>
<name>A0A0J6RA72_9HYPH</name>
<dbReference type="KEGG" id="mind:mvi_26610"/>
<proteinExistence type="predicted"/>
<reference evidence="6" key="2">
    <citation type="submission" date="2020-11" db="EMBL/GenBank/DDBJ databases">
        <title>Complete genome sequence of a novel pathogenic Methylobacterium strain isolated from rice in Vietnam.</title>
        <authorList>
            <person name="Lai K."/>
            <person name="Okazaki S."/>
            <person name="Higashi K."/>
            <person name="Mori H."/>
            <person name="Toyoda A."/>
            <person name="Kurokawa K."/>
        </authorList>
    </citation>
    <scope>NUCLEOTIDE SEQUENCE</scope>
    <source>
        <strain evidence="6">VL1</strain>
    </source>
</reference>
<dbReference type="SMART" id="SM00448">
    <property type="entry name" value="REC"/>
    <property type="match status" value="1"/>
</dbReference>
<dbReference type="EMBL" id="JTHG01000204">
    <property type="protein sequence ID" value="KMO18212.1"/>
    <property type="molecule type" value="Genomic_DNA"/>
</dbReference>
<evidence type="ECO:0000313" key="9">
    <source>
        <dbReference type="Proteomes" id="UP000663508"/>
    </source>
</evidence>
<dbReference type="InterPro" id="IPR001789">
    <property type="entry name" value="Sig_transdc_resp-reg_receiver"/>
</dbReference>
<keyword evidence="1 4" id="KW-0597">Phosphoprotein</keyword>
<sequence>MATVLIVDDEFGIAELLDAVLSDDGHTVATAANGRQGLARVAAHPPDLIFLDFMMPVMDGPAMLAALAGDPGTRAIPVVLMSSMPEETVRERAAGHAAFLRKPFRLKQVRDLVATLVATRDGDG</sequence>
<dbReference type="GO" id="GO:0000160">
    <property type="term" value="P:phosphorelay signal transduction system"/>
    <property type="evidence" value="ECO:0007669"/>
    <property type="project" value="InterPro"/>
</dbReference>
<evidence type="ECO:0000256" key="4">
    <source>
        <dbReference type="PROSITE-ProRule" id="PRU00169"/>
    </source>
</evidence>
<feature type="domain" description="Response regulatory" evidence="5">
    <location>
        <begin position="3"/>
        <end position="117"/>
    </location>
</feature>
<gene>
    <name evidence="6" type="ORF">mvi_26610</name>
    <name evidence="7" type="ORF">QR79_20670</name>
</gene>
<evidence type="ECO:0000256" key="2">
    <source>
        <dbReference type="ARBA" id="ARBA00023015"/>
    </source>
</evidence>
<dbReference type="EMBL" id="AP024145">
    <property type="protein sequence ID" value="BCM84200.1"/>
    <property type="molecule type" value="Genomic_DNA"/>
</dbReference>
<keyword evidence="7" id="KW-0418">Kinase</keyword>
<dbReference type="AlphaFoldDB" id="A0A0J6RA72"/>
<dbReference type="InterPro" id="IPR011006">
    <property type="entry name" value="CheY-like_superfamily"/>
</dbReference>
<dbReference type="Proteomes" id="UP000663508">
    <property type="component" value="Chromosome"/>
</dbReference>
<keyword evidence="2" id="KW-0805">Transcription regulation</keyword>
<organism evidence="6 9">
    <name type="scientific">Methylobacterium indicum</name>
    <dbReference type="NCBI Taxonomy" id="1775910"/>
    <lineage>
        <taxon>Bacteria</taxon>
        <taxon>Pseudomonadati</taxon>
        <taxon>Pseudomonadota</taxon>
        <taxon>Alphaproteobacteria</taxon>
        <taxon>Hyphomicrobiales</taxon>
        <taxon>Methylobacteriaceae</taxon>
        <taxon>Methylobacterium</taxon>
    </lineage>
</organism>
<accession>A0A0J6RA72</accession>
<keyword evidence="7" id="KW-0808">Transferase</keyword>
<dbReference type="SUPFAM" id="SSF52172">
    <property type="entry name" value="CheY-like"/>
    <property type="match status" value="1"/>
</dbReference>
<evidence type="ECO:0000256" key="1">
    <source>
        <dbReference type="ARBA" id="ARBA00022553"/>
    </source>
</evidence>
<feature type="modified residue" description="4-aspartylphosphate" evidence="4">
    <location>
        <position position="52"/>
    </location>
</feature>
<dbReference type="GO" id="GO:0016301">
    <property type="term" value="F:kinase activity"/>
    <property type="evidence" value="ECO:0007669"/>
    <property type="project" value="UniProtKB-KW"/>
</dbReference>
<dbReference type="InterPro" id="IPR050595">
    <property type="entry name" value="Bact_response_regulator"/>
</dbReference>
<keyword evidence="8" id="KW-1185">Reference proteome</keyword>
<dbReference type="PANTHER" id="PTHR44591">
    <property type="entry name" value="STRESS RESPONSE REGULATOR PROTEIN 1"/>
    <property type="match status" value="1"/>
</dbReference>
<protein>
    <submittedName>
        <fullName evidence="7">Histidine kinase</fullName>
    </submittedName>
</protein>
<dbReference type="PROSITE" id="PS50110">
    <property type="entry name" value="RESPONSE_REGULATORY"/>
    <property type="match status" value="1"/>
</dbReference>
<accession>A0A147FFI0</accession>
<dbReference type="RefSeq" id="WP_048429564.1">
    <property type="nucleotide sequence ID" value="NZ_AP024145.1"/>
</dbReference>
<dbReference type="PANTHER" id="PTHR44591:SF3">
    <property type="entry name" value="RESPONSE REGULATORY DOMAIN-CONTAINING PROTEIN"/>
    <property type="match status" value="1"/>
</dbReference>